<evidence type="ECO:0000313" key="2">
    <source>
        <dbReference type="EMBL" id="MPC35958.1"/>
    </source>
</evidence>
<organism evidence="2 3">
    <name type="scientific">Portunus trituberculatus</name>
    <name type="common">Swimming crab</name>
    <name type="synonym">Neptunus trituberculatus</name>
    <dbReference type="NCBI Taxonomy" id="210409"/>
    <lineage>
        <taxon>Eukaryota</taxon>
        <taxon>Metazoa</taxon>
        <taxon>Ecdysozoa</taxon>
        <taxon>Arthropoda</taxon>
        <taxon>Crustacea</taxon>
        <taxon>Multicrustacea</taxon>
        <taxon>Malacostraca</taxon>
        <taxon>Eumalacostraca</taxon>
        <taxon>Eucarida</taxon>
        <taxon>Decapoda</taxon>
        <taxon>Pleocyemata</taxon>
        <taxon>Brachyura</taxon>
        <taxon>Eubrachyura</taxon>
        <taxon>Portunoidea</taxon>
        <taxon>Portunidae</taxon>
        <taxon>Portuninae</taxon>
        <taxon>Portunus</taxon>
    </lineage>
</organism>
<accession>A0A5B7ERQ8</accession>
<sequence>MVFCSCARRPRSCSCSSCSCGGKGKVERASRQAGRQVGMSRRDASITGSRGGPGQVQSTWEPVCCTALGGGGLLQVG</sequence>
<protein>
    <submittedName>
        <fullName evidence="2">Uncharacterized protein</fullName>
    </submittedName>
</protein>
<proteinExistence type="predicted"/>
<dbReference type="Proteomes" id="UP000324222">
    <property type="component" value="Unassembled WGS sequence"/>
</dbReference>
<comment type="caution">
    <text evidence="2">The sequence shown here is derived from an EMBL/GenBank/DDBJ whole genome shotgun (WGS) entry which is preliminary data.</text>
</comment>
<feature type="region of interest" description="Disordered" evidence="1">
    <location>
        <begin position="21"/>
        <end position="57"/>
    </location>
</feature>
<name>A0A5B7ERQ8_PORTR</name>
<keyword evidence="3" id="KW-1185">Reference proteome</keyword>
<dbReference type="EMBL" id="VSRR010003392">
    <property type="protein sequence ID" value="MPC35958.1"/>
    <property type="molecule type" value="Genomic_DNA"/>
</dbReference>
<gene>
    <name evidence="2" type="ORF">E2C01_029399</name>
</gene>
<evidence type="ECO:0000313" key="3">
    <source>
        <dbReference type="Proteomes" id="UP000324222"/>
    </source>
</evidence>
<evidence type="ECO:0000256" key="1">
    <source>
        <dbReference type="SAM" id="MobiDB-lite"/>
    </source>
</evidence>
<dbReference type="AlphaFoldDB" id="A0A5B7ERQ8"/>
<reference evidence="2 3" key="1">
    <citation type="submission" date="2019-05" db="EMBL/GenBank/DDBJ databases">
        <title>Another draft genome of Portunus trituberculatus and its Hox gene families provides insights of decapod evolution.</title>
        <authorList>
            <person name="Jeong J.-H."/>
            <person name="Song I."/>
            <person name="Kim S."/>
            <person name="Choi T."/>
            <person name="Kim D."/>
            <person name="Ryu S."/>
            <person name="Kim W."/>
        </authorList>
    </citation>
    <scope>NUCLEOTIDE SEQUENCE [LARGE SCALE GENOMIC DNA]</scope>
    <source>
        <tissue evidence="2">Muscle</tissue>
    </source>
</reference>